<gene>
    <name evidence="1" type="ORF">SAMN06265361_101578</name>
</gene>
<reference evidence="1" key="1">
    <citation type="submission" date="2017-05" db="EMBL/GenBank/DDBJ databases">
        <authorList>
            <person name="Varghese N."/>
            <person name="Submissions S."/>
        </authorList>
    </citation>
    <scope>NUCLEOTIDE SEQUENCE</scope>
    <source>
        <strain evidence="1">DSM 45262</strain>
    </source>
</reference>
<proteinExistence type="predicted"/>
<protein>
    <submittedName>
        <fullName evidence="1">Uncharacterized protein</fullName>
    </submittedName>
</protein>
<dbReference type="EMBL" id="FXTU01000001">
    <property type="protein sequence ID" value="SMP04893.1"/>
    <property type="molecule type" value="Genomic_DNA"/>
</dbReference>
<dbReference type="Proteomes" id="UP001157946">
    <property type="component" value="Unassembled WGS sequence"/>
</dbReference>
<name>A0AA46ADG5_9BACL</name>
<organism evidence="1 2">
    <name type="scientific">Laceyella tengchongensis</name>
    <dbReference type="NCBI Taxonomy" id="574699"/>
    <lineage>
        <taxon>Bacteria</taxon>
        <taxon>Bacillati</taxon>
        <taxon>Bacillota</taxon>
        <taxon>Bacilli</taxon>
        <taxon>Bacillales</taxon>
        <taxon>Thermoactinomycetaceae</taxon>
        <taxon>Laceyella</taxon>
    </lineage>
</organism>
<sequence>MDERIHAGDTVHTIKMDQVQHLSFMERFIFDLCETL</sequence>
<keyword evidence="2" id="KW-1185">Reference proteome</keyword>
<evidence type="ECO:0000313" key="1">
    <source>
        <dbReference type="EMBL" id="SMP04893.1"/>
    </source>
</evidence>
<dbReference type="AlphaFoldDB" id="A0AA46ADG5"/>
<accession>A0AA46ADG5</accession>
<comment type="caution">
    <text evidence="1">The sequence shown here is derived from an EMBL/GenBank/DDBJ whole genome shotgun (WGS) entry which is preliminary data.</text>
</comment>
<evidence type="ECO:0000313" key="2">
    <source>
        <dbReference type="Proteomes" id="UP001157946"/>
    </source>
</evidence>